<dbReference type="AlphaFoldDB" id="J0NJH4"/>
<dbReference type="InterPro" id="IPR009781">
    <property type="entry name" value="DUF1345"/>
</dbReference>
<dbReference type="eggNOG" id="COG4291">
    <property type="taxonomic scope" value="Bacteria"/>
</dbReference>
<dbReference type="Proteomes" id="UP000002941">
    <property type="component" value="Unassembled WGS sequence"/>
</dbReference>
<keyword evidence="3" id="KW-1185">Reference proteome</keyword>
<keyword evidence="1" id="KW-0472">Membrane</keyword>
<sequence>MEVLLVLLGLGTILGGVSVFAACCIVAWIVLALIYVAIILWFAWCVRLVPDQTDTQETALVLPSWLVFLLGWTPVIAAFMGLIGGLTEQVGPDQIADQITQLLAADRDAAMRIARVAIDAVTVLMAVLGWSLLHMGYARHYERLDHLYGSAIEFPGTKDAELTDYMYFAITIGTTFATSDVNVVSRRLRWTVATHSVLAFFYNAIVMAIAFKILTD</sequence>
<organism evidence="2 3">
    <name type="scientific">Actinomyces massiliensis F0489</name>
    <dbReference type="NCBI Taxonomy" id="1125718"/>
    <lineage>
        <taxon>Bacteria</taxon>
        <taxon>Bacillati</taxon>
        <taxon>Actinomycetota</taxon>
        <taxon>Actinomycetes</taxon>
        <taxon>Actinomycetales</taxon>
        <taxon>Actinomycetaceae</taxon>
        <taxon>Actinomyces</taxon>
    </lineage>
</organism>
<feature type="transmembrane region" description="Helical" evidence="1">
    <location>
        <begin position="113"/>
        <end position="133"/>
    </location>
</feature>
<proteinExistence type="predicted"/>
<accession>J0NJH4</accession>
<keyword evidence="1" id="KW-1133">Transmembrane helix</keyword>
<name>J0NJH4_9ACTO</name>
<protein>
    <submittedName>
        <fullName evidence="2">PF07077 family protein</fullName>
    </submittedName>
</protein>
<feature type="transmembrane region" description="Helical" evidence="1">
    <location>
        <begin position="31"/>
        <end position="49"/>
    </location>
</feature>
<dbReference type="PATRIC" id="fig|1125718.3.peg.373"/>
<evidence type="ECO:0000313" key="3">
    <source>
        <dbReference type="Proteomes" id="UP000002941"/>
    </source>
</evidence>
<comment type="caution">
    <text evidence="2">The sequence shown here is derived from an EMBL/GenBank/DDBJ whole genome shotgun (WGS) entry which is preliminary data.</text>
</comment>
<reference evidence="2 3" key="1">
    <citation type="submission" date="2012-05" db="EMBL/GenBank/DDBJ databases">
        <authorList>
            <person name="Harkins D.M."/>
            <person name="Madupu R."/>
            <person name="Durkin A.S."/>
            <person name="Torralba M."/>
            <person name="Methe B."/>
            <person name="Sutton G.G."/>
            <person name="Nelson K.E."/>
        </authorList>
    </citation>
    <scope>NUCLEOTIDE SEQUENCE [LARGE SCALE GENOMIC DNA]</scope>
    <source>
        <strain evidence="2 3">F0489</strain>
    </source>
</reference>
<evidence type="ECO:0000256" key="1">
    <source>
        <dbReference type="SAM" id="Phobius"/>
    </source>
</evidence>
<feature type="transmembrane region" description="Helical" evidence="1">
    <location>
        <begin position="192"/>
        <end position="214"/>
    </location>
</feature>
<dbReference type="Pfam" id="PF07077">
    <property type="entry name" value="DUF1345"/>
    <property type="match status" value="1"/>
</dbReference>
<feature type="transmembrane region" description="Helical" evidence="1">
    <location>
        <begin position="61"/>
        <end position="83"/>
    </location>
</feature>
<gene>
    <name evidence="2" type="ORF">HMPREF1318_0817</name>
</gene>
<dbReference type="EMBL" id="AKFT01000023">
    <property type="protein sequence ID" value="EJF47254.1"/>
    <property type="molecule type" value="Genomic_DNA"/>
</dbReference>
<evidence type="ECO:0000313" key="2">
    <source>
        <dbReference type="EMBL" id="EJF47254.1"/>
    </source>
</evidence>
<dbReference type="OrthoDB" id="64737at2"/>
<keyword evidence="1" id="KW-0812">Transmembrane</keyword>